<protein>
    <submittedName>
        <fullName evidence="1">Uncharacterized protein</fullName>
    </submittedName>
</protein>
<keyword evidence="2" id="KW-1185">Reference proteome</keyword>
<name>A0ABP0B639_9PEZI</name>
<reference evidence="1 2" key="1">
    <citation type="submission" date="2024-01" db="EMBL/GenBank/DDBJ databases">
        <authorList>
            <person name="Allen C."/>
            <person name="Tagirdzhanova G."/>
        </authorList>
    </citation>
    <scope>NUCLEOTIDE SEQUENCE [LARGE SCALE GENOMIC DNA]</scope>
</reference>
<organism evidence="1 2">
    <name type="scientific">Sporothrix curviconia</name>
    <dbReference type="NCBI Taxonomy" id="1260050"/>
    <lineage>
        <taxon>Eukaryota</taxon>
        <taxon>Fungi</taxon>
        <taxon>Dikarya</taxon>
        <taxon>Ascomycota</taxon>
        <taxon>Pezizomycotina</taxon>
        <taxon>Sordariomycetes</taxon>
        <taxon>Sordariomycetidae</taxon>
        <taxon>Ophiostomatales</taxon>
        <taxon>Ophiostomataceae</taxon>
        <taxon>Sporothrix</taxon>
    </lineage>
</organism>
<gene>
    <name evidence="1" type="ORF">SCUCBS95973_002323</name>
</gene>
<dbReference type="Proteomes" id="UP001642405">
    <property type="component" value="Unassembled WGS sequence"/>
</dbReference>
<dbReference type="EMBL" id="CAWUHB010000009">
    <property type="protein sequence ID" value="CAK7214988.1"/>
    <property type="molecule type" value="Genomic_DNA"/>
</dbReference>
<comment type="caution">
    <text evidence="1">The sequence shown here is derived from an EMBL/GenBank/DDBJ whole genome shotgun (WGS) entry which is preliminary data.</text>
</comment>
<evidence type="ECO:0000313" key="1">
    <source>
        <dbReference type="EMBL" id="CAK7214988.1"/>
    </source>
</evidence>
<evidence type="ECO:0000313" key="2">
    <source>
        <dbReference type="Proteomes" id="UP001642405"/>
    </source>
</evidence>
<proteinExistence type="predicted"/>
<sequence length="258" mass="29555">MDRVAELMLAIHLRNMLVQKGYLGKQTGGLFTTLQIMFPEEFFDRGKAPTSGFSKAPVERFFKKKSLLMACSMAEWNPDRIPDADVRLPSLLGMFRLSKTKTVVDLPTGRTCLEETDFVRRLKAQGKTDVDLVSLKARYSEMIRKLQGQGPASLLKDTVRKEFLKQCQLHPEECTRYGFTLEGLERELKELLGDEEHVVHRVPSPVNMLTSFRADLVNDVCGGSPLFSVNYVYAIIQPMFFFEQVEEKLKKSRNPFYM</sequence>
<accession>A0ABP0B639</accession>